<dbReference type="PROSITE" id="PS50111">
    <property type="entry name" value="CHEMOTAXIS_TRANSDUC_2"/>
    <property type="match status" value="1"/>
</dbReference>
<dbReference type="Pfam" id="PF00015">
    <property type="entry name" value="MCPsignal"/>
    <property type="match status" value="1"/>
</dbReference>
<dbReference type="Proteomes" id="UP001169242">
    <property type="component" value="Unassembled WGS sequence"/>
</dbReference>
<evidence type="ECO:0000256" key="4">
    <source>
        <dbReference type="SAM" id="Phobius"/>
    </source>
</evidence>
<feature type="domain" description="Methyl-accepting transducer" evidence="5">
    <location>
        <begin position="227"/>
        <end position="463"/>
    </location>
</feature>
<keyword evidence="4" id="KW-1133">Transmembrane helix</keyword>
<comment type="caution">
    <text evidence="6">The sequence shown here is derived from an EMBL/GenBank/DDBJ whole genome shotgun (WGS) entry which is preliminary data.</text>
</comment>
<dbReference type="GO" id="GO:0007165">
    <property type="term" value="P:signal transduction"/>
    <property type="evidence" value="ECO:0007669"/>
    <property type="project" value="UniProtKB-KW"/>
</dbReference>
<gene>
    <name evidence="6" type="ORF">PBV87_02475</name>
</gene>
<keyword evidence="4" id="KW-0472">Membrane</keyword>
<feature type="transmembrane region" description="Helical" evidence="4">
    <location>
        <begin position="49"/>
        <end position="70"/>
    </location>
</feature>
<reference evidence="6" key="1">
    <citation type="journal article" date="2023" name="Int. J. Syst. Evol. Microbiol.">
        <title>&lt;i&gt;Holtiella tumoricola&lt;/i&gt; gen. nov. sp. nov., isolated from a human clinical sample.</title>
        <authorList>
            <person name="Allen-Vercoe E."/>
            <person name="Daigneault M.C."/>
            <person name="Vancuren S.J."/>
            <person name="Cochrane K."/>
            <person name="O'Neal L.L."/>
            <person name="Sankaranarayanan K."/>
            <person name="Lawson P.A."/>
        </authorList>
    </citation>
    <scope>NUCLEOTIDE SEQUENCE</scope>
    <source>
        <strain evidence="6">CC70A</strain>
    </source>
</reference>
<organism evidence="6 7">
    <name type="scientific">Holtiella tumoricola</name>
    <dbReference type="NCBI Taxonomy" id="3018743"/>
    <lineage>
        <taxon>Bacteria</taxon>
        <taxon>Bacillati</taxon>
        <taxon>Bacillota</taxon>
        <taxon>Clostridia</taxon>
        <taxon>Lachnospirales</taxon>
        <taxon>Cellulosilyticaceae</taxon>
        <taxon>Holtiella</taxon>
    </lineage>
</organism>
<evidence type="ECO:0000259" key="5">
    <source>
        <dbReference type="PROSITE" id="PS50111"/>
    </source>
</evidence>
<dbReference type="AlphaFoldDB" id="A0AA42IZH6"/>
<keyword evidence="4" id="KW-0812">Transmembrane</keyword>
<evidence type="ECO:0000256" key="1">
    <source>
        <dbReference type="ARBA" id="ARBA00023224"/>
    </source>
</evidence>
<keyword evidence="7" id="KW-1185">Reference proteome</keyword>
<keyword evidence="3" id="KW-0175">Coiled coil</keyword>
<dbReference type="PANTHER" id="PTHR32089:SF112">
    <property type="entry name" value="LYSOZYME-LIKE PROTEIN-RELATED"/>
    <property type="match status" value="1"/>
</dbReference>
<dbReference type="EMBL" id="JAQIFT010000012">
    <property type="protein sequence ID" value="MDA3730370.1"/>
    <property type="molecule type" value="Genomic_DNA"/>
</dbReference>
<dbReference type="RefSeq" id="WP_271011021.1">
    <property type="nucleotide sequence ID" value="NZ_JAQIFT010000012.1"/>
</dbReference>
<proteinExistence type="predicted"/>
<evidence type="ECO:0000313" key="7">
    <source>
        <dbReference type="Proteomes" id="UP001169242"/>
    </source>
</evidence>
<sequence length="509" mass="56798">MDNQEMTTLEFYQTSVAKATYWIVVGAIAAAMVVSLGCRLFGFYTSKPIGGFIAFECIGILEIIILSYILKKMYDGNKIVIKTYQKFKACVLIICILNFGMVINLMPSLILWTTCIFFTVLVALQQDFKLTVINVIINIAIIVMYFMTHPITVLKSVPVGDEVIALILVGGLNTAAIVVMSYFSGHILANVGQERMMKNNQALKMIISKVSLLMDKLTDASHSLTCIAQEETASMENIYEVSRRIVQGNTKMLDKSSQSRENLLNLKTGVANISNQMKETQNISNELVQLFINNEKQLNNILNINKEIATSTNHTLEVAQELQSKTTQVDSLLNIIEQVANETNLLALNASIEAARAGEHGRGFAVVADEVKKLSDSTTKSLQNVNEVINNFKQDANLVEGLMRENTKQIGDHNNVITQMEQDINQMLEQLKVAANKVTVVDELAEKQYGYTKQTVEFNEEVTNSMKDEVTQVEGITELVEDNKHAIEQIVCHIEDLNQIIDEIQALLK</sequence>
<dbReference type="InterPro" id="IPR004089">
    <property type="entry name" value="MCPsignal_dom"/>
</dbReference>
<feature type="transmembrane region" description="Helical" evidence="4">
    <location>
        <begin position="91"/>
        <end position="124"/>
    </location>
</feature>
<evidence type="ECO:0000313" key="6">
    <source>
        <dbReference type="EMBL" id="MDA3730370.1"/>
    </source>
</evidence>
<feature type="transmembrane region" description="Helical" evidence="4">
    <location>
        <begin position="130"/>
        <end position="151"/>
    </location>
</feature>
<name>A0AA42IZH6_9FIRM</name>
<dbReference type="PANTHER" id="PTHR32089">
    <property type="entry name" value="METHYL-ACCEPTING CHEMOTAXIS PROTEIN MCPB"/>
    <property type="match status" value="1"/>
</dbReference>
<evidence type="ECO:0000256" key="3">
    <source>
        <dbReference type="SAM" id="Coils"/>
    </source>
</evidence>
<keyword evidence="1 2" id="KW-0807">Transducer</keyword>
<protein>
    <submittedName>
        <fullName evidence="6">Methyl-accepting chemotaxis protein</fullName>
    </submittedName>
</protein>
<feature type="transmembrane region" description="Helical" evidence="4">
    <location>
        <begin position="21"/>
        <end position="43"/>
    </location>
</feature>
<feature type="coiled-coil region" evidence="3">
    <location>
        <begin position="410"/>
        <end position="437"/>
    </location>
</feature>
<dbReference type="Gene3D" id="1.10.287.950">
    <property type="entry name" value="Methyl-accepting chemotaxis protein"/>
    <property type="match status" value="1"/>
</dbReference>
<dbReference type="SUPFAM" id="SSF58104">
    <property type="entry name" value="Methyl-accepting chemotaxis protein (MCP) signaling domain"/>
    <property type="match status" value="1"/>
</dbReference>
<feature type="transmembrane region" description="Helical" evidence="4">
    <location>
        <begin position="163"/>
        <end position="183"/>
    </location>
</feature>
<dbReference type="SMART" id="SM00283">
    <property type="entry name" value="MA"/>
    <property type="match status" value="1"/>
</dbReference>
<evidence type="ECO:0000256" key="2">
    <source>
        <dbReference type="PROSITE-ProRule" id="PRU00284"/>
    </source>
</evidence>
<dbReference type="GO" id="GO:0016020">
    <property type="term" value="C:membrane"/>
    <property type="evidence" value="ECO:0007669"/>
    <property type="project" value="InterPro"/>
</dbReference>
<accession>A0AA42IZH6</accession>